<dbReference type="FunFam" id="1.20.1050.10:FF:000010">
    <property type="entry name" value="Maleylacetoacetate isomerase isoform 1"/>
    <property type="match status" value="1"/>
</dbReference>
<dbReference type="GO" id="GO:0004364">
    <property type="term" value="F:glutathione transferase activity"/>
    <property type="evidence" value="ECO:0000318"/>
    <property type="project" value="GO_Central"/>
</dbReference>
<comment type="pathway">
    <text evidence="4">Amino-acid degradation; L-phenylalanine degradation; acetoacetate and fumarate from L-phenylalanine: step 5/6.</text>
</comment>
<dbReference type="Gene3D" id="1.20.1050.10">
    <property type="match status" value="1"/>
</dbReference>
<accession>A0A9J7HX92</accession>
<comment type="cofactor">
    <cofactor evidence="2">
        <name>glutathione</name>
        <dbReference type="ChEBI" id="CHEBI:57925"/>
    </cofactor>
</comment>
<keyword evidence="12" id="KW-0413">Isomerase</keyword>
<dbReference type="InterPro" id="IPR034330">
    <property type="entry name" value="GST_Zeta_C"/>
</dbReference>
<feature type="domain" description="GST C-terminal" evidence="19">
    <location>
        <begin position="448"/>
        <end position="568"/>
    </location>
</feature>
<dbReference type="OrthoDB" id="202840at2759"/>
<organism evidence="21 22">
    <name type="scientific">Branchiostoma floridae</name>
    <name type="common">Florida lancelet</name>
    <name type="synonym">Amphioxus</name>
    <dbReference type="NCBI Taxonomy" id="7739"/>
    <lineage>
        <taxon>Eukaryota</taxon>
        <taxon>Metazoa</taxon>
        <taxon>Chordata</taxon>
        <taxon>Cephalochordata</taxon>
        <taxon>Leptocardii</taxon>
        <taxon>Amphioxiformes</taxon>
        <taxon>Branchiostomatidae</taxon>
        <taxon>Branchiostoma</taxon>
    </lineage>
</organism>
<protein>
    <recommendedName>
        <fullName evidence="14">Maleylacetoacetate isomerase</fullName>
        <ecNumber evidence="6">2.5.1.18</ecNumber>
        <ecNumber evidence="7">5.2.1.2</ecNumber>
    </recommendedName>
    <alternativeName>
        <fullName evidence="16">GSTZ1-1</fullName>
    </alternativeName>
    <alternativeName>
        <fullName evidence="15">Glutathione S-transferase zeta 1</fullName>
    </alternativeName>
</protein>
<dbReference type="EC" id="5.2.1.2" evidence="7"/>
<dbReference type="AlphaFoldDB" id="A0A9J7HX92"/>
<dbReference type="SFLD" id="SFLDS00019">
    <property type="entry name" value="Glutathione_Transferase_(cytos"/>
    <property type="match status" value="1"/>
</dbReference>
<evidence type="ECO:0000259" key="19">
    <source>
        <dbReference type="PROSITE" id="PS50405"/>
    </source>
</evidence>
<dbReference type="GO" id="GO:0006572">
    <property type="term" value="P:L-tyrosine catabolic process"/>
    <property type="evidence" value="ECO:0007669"/>
    <property type="project" value="UniProtKB-KW"/>
</dbReference>
<evidence type="ECO:0000256" key="9">
    <source>
        <dbReference type="ARBA" id="ARBA00022679"/>
    </source>
</evidence>
<comment type="catalytic activity">
    <reaction evidence="1">
        <text>4-maleylacetoacetate = 4-fumarylacetoacetate</text>
        <dbReference type="Rhea" id="RHEA:14817"/>
        <dbReference type="ChEBI" id="CHEBI:17105"/>
        <dbReference type="ChEBI" id="CHEBI:18034"/>
        <dbReference type="EC" id="5.2.1.2"/>
    </reaction>
</comment>
<gene>
    <name evidence="22" type="primary">LOC118408785</name>
</gene>
<dbReference type="Pfam" id="PF10545">
    <property type="entry name" value="MADF_DNA_bdg"/>
    <property type="match status" value="1"/>
</dbReference>
<dbReference type="Proteomes" id="UP000001554">
    <property type="component" value="Unplaced"/>
</dbReference>
<dbReference type="Pfam" id="PF00043">
    <property type="entry name" value="GST_C"/>
    <property type="match status" value="1"/>
</dbReference>
<dbReference type="PANTHER" id="PTHR42673:SF4">
    <property type="entry name" value="MALEYLACETOACETATE ISOMERASE"/>
    <property type="match status" value="1"/>
</dbReference>
<dbReference type="SUPFAM" id="SSF52833">
    <property type="entry name" value="Thioredoxin-like"/>
    <property type="match status" value="1"/>
</dbReference>
<evidence type="ECO:0000313" key="21">
    <source>
        <dbReference type="Proteomes" id="UP000001554"/>
    </source>
</evidence>
<comment type="subcellular location">
    <subcellularLocation>
        <location evidence="3">Cytoplasm</location>
    </subcellularLocation>
</comment>
<evidence type="ECO:0000256" key="17">
    <source>
        <dbReference type="SAM" id="MobiDB-lite"/>
    </source>
</evidence>
<dbReference type="InterPro" id="IPR036282">
    <property type="entry name" value="Glutathione-S-Trfase_C_sf"/>
</dbReference>
<dbReference type="PROSITE" id="PS50404">
    <property type="entry name" value="GST_NTER"/>
    <property type="match status" value="1"/>
</dbReference>
<dbReference type="PROSITE" id="PS50405">
    <property type="entry name" value="GST_CTER"/>
    <property type="match status" value="1"/>
</dbReference>
<dbReference type="InterPro" id="IPR040079">
    <property type="entry name" value="Glutathione_S-Trfase"/>
</dbReference>
<dbReference type="RefSeq" id="XP_035665537.1">
    <property type="nucleotide sequence ID" value="XM_035809644.1"/>
</dbReference>
<dbReference type="CDD" id="cd03042">
    <property type="entry name" value="GST_N_Zeta"/>
    <property type="match status" value="1"/>
</dbReference>
<dbReference type="CDD" id="cd03191">
    <property type="entry name" value="GST_C_Zeta"/>
    <property type="match status" value="1"/>
</dbReference>
<evidence type="ECO:0000256" key="5">
    <source>
        <dbReference type="ARBA" id="ARBA00010007"/>
    </source>
</evidence>
<dbReference type="Gene3D" id="3.40.30.10">
    <property type="entry name" value="Glutaredoxin"/>
    <property type="match status" value="1"/>
</dbReference>
<comment type="catalytic activity">
    <reaction evidence="13">
        <text>RX + glutathione = an S-substituted glutathione + a halide anion + H(+)</text>
        <dbReference type="Rhea" id="RHEA:16437"/>
        <dbReference type="ChEBI" id="CHEBI:15378"/>
        <dbReference type="ChEBI" id="CHEBI:16042"/>
        <dbReference type="ChEBI" id="CHEBI:17792"/>
        <dbReference type="ChEBI" id="CHEBI:57925"/>
        <dbReference type="ChEBI" id="CHEBI:90779"/>
        <dbReference type="EC" id="2.5.1.18"/>
    </reaction>
</comment>
<feature type="compositionally biased region" description="Basic and acidic residues" evidence="17">
    <location>
        <begin position="18"/>
        <end position="28"/>
    </location>
</feature>
<evidence type="ECO:0000256" key="13">
    <source>
        <dbReference type="ARBA" id="ARBA00047960"/>
    </source>
</evidence>
<dbReference type="PROSITE" id="PS51029">
    <property type="entry name" value="MADF"/>
    <property type="match status" value="1"/>
</dbReference>
<dbReference type="EC" id="2.5.1.18" evidence="6"/>
<evidence type="ECO:0000256" key="1">
    <source>
        <dbReference type="ARBA" id="ARBA00001622"/>
    </source>
</evidence>
<dbReference type="GeneID" id="118408785"/>
<keyword evidence="10" id="KW-0828">Tyrosine catabolism</keyword>
<feature type="compositionally biased region" description="Polar residues" evidence="17">
    <location>
        <begin position="204"/>
        <end position="215"/>
    </location>
</feature>
<evidence type="ECO:0000256" key="16">
    <source>
        <dbReference type="ARBA" id="ARBA00082080"/>
    </source>
</evidence>
<name>A0A9J7HX92_BRAFL</name>
<evidence type="ECO:0000256" key="4">
    <source>
        <dbReference type="ARBA" id="ARBA00004671"/>
    </source>
</evidence>
<dbReference type="KEGG" id="bfo:118408785"/>
<evidence type="ECO:0000259" key="20">
    <source>
        <dbReference type="PROSITE" id="PS51029"/>
    </source>
</evidence>
<proteinExistence type="inferred from homology"/>
<feature type="domain" description="GST N-terminal" evidence="18">
    <location>
        <begin position="360"/>
        <end position="443"/>
    </location>
</feature>
<dbReference type="GO" id="GO:0006749">
    <property type="term" value="P:glutathione metabolic process"/>
    <property type="evidence" value="ECO:0000318"/>
    <property type="project" value="GO_Central"/>
</dbReference>
<evidence type="ECO:0000256" key="7">
    <source>
        <dbReference type="ARBA" id="ARBA00013199"/>
    </source>
</evidence>
<keyword evidence="9" id="KW-0808">Transferase</keyword>
<sequence length="572" mass="64561">MSSKGKRPMTTFPIAKRKMTERVRKREEEVEATGSGMRDEPAWGRVRPSLDDDLDYEPYPYSQHSQLGQQSAQKVAISEEQDERIAAFIENHPAYYDMSNPDYKNKAKKSAWLKDEATAIGLTPKQILTRFQTMRTDYFKLKRKIVSKSPRGRPRITPLQEFKLRRYTFLDAHYRGRGQNSSLEFGSAPQPDFSSDEDEVDNVRFTSSAENSAGTSYKRKHHAYDSSAPSPLPSKKSKKGVTEVLVELLTDSHKELRQSQATRAVASTSSSAIPSTSVPSERSAWAQWLSSLQQEIPQDVWRAYQMETFSVAMRYAMGAQQQQQQQHPSILSHQELSLPLPPFSIAAPTAQQGQQQADSKTPLLYSYFRSSCAWRVRIALNLKGIEYDQAPVHLIKDGGQQNSEEYKQKNPMAQVPTLIIDGHKLTQSMAILEYLEETRPDPPLLPKDPATRAKVRMIAETVNAGIQPIQNLSVLQKVGDEKKMEWGHYWIDRGFTALETVLGETAGKYCVGDQVTMADLCLVPQLYNATRFKVDLSKFPAITRVCGNLAELEAFKAADYSRQPDTPEDLKA</sequence>
<dbReference type="InterPro" id="IPR034333">
    <property type="entry name" value="GST_Zeta_N"/>
</dbReference>
<dbReference type="PANTHER" id="PTHR42673">
    <property type="entry name" value="MALEYLACETOACETATE ISOMERASE"/>
    <property type="match status" value="1"/>
</dbReference>
<comment type="similarity">
    <text evidence="5">Belongs to the GST superfamily. Zeta family.</text>
</comment>
<dbReference type="GO" id="GO:0006559">
    <property type="term" value="P:L-phenylalanine catabolic process"/>
    <property type="evidence" value="ECO:0000318"/>
    <property type="project" value="GO_Central"/>
</dbReference>
<feature type="region of interest" description="Disordered" evidence="17">
    <location>
        <begin position="180"/>
        <end position="239"/>
    </location>
</feature>
<feature type="region of interest" description="Disordered" evidence="17">
    <location>
        <begin position="1"/>
        <end position="49"/>
    </location>
</feature>
<reference evidence="22" key="1">
    <citation type="submission" date="2025-08" db="UniProtKB">
        <authorList>
            <consortium name="RefSeq"/>
        </authorList>
    </citation>
    <scope>IDENTIFICATION</scope>
    <source>
        <strain evidence="22">S238N-H82</strain>
        <tissue evidence="22">Testes</tissue>
    </source>
</reference>
<evidence type="ECO:0000256" key="3">
    <source>
        <dbReference type="ARBA" id="ARBA00004496"/>
    </source>
</evidence>
<dbReference type="GO" id="GO:0016034">
    <property type="term" value="F:maleylacetoacetate isomerase activity"/>
    <property type="evidence" value="ECO:0000318"/>
    <property type="project" value="GO_Central"/>
</dbReference>
<evidence type="ECO:0000256" key="11">
    <source>
        <dbReference type="ARBA" id="ARBA00023232"/>
    </source>
</evidence>
<keyword evidence="8" id="KW-0963">Cytoplasm</keyword>
<dbReference type="InterPro" id="IPR005955">
    <property type="entry name" value="GST_Zeta"/>
</dbReference>
<dbReference type="InterPro" id="IPR006578">
    <property type="entry name" value="MADF-dom"/>
</dbReference>
<dbReference type="SUPFAM" id="SSF47616">
    <property type="entry name" value="GST C-terminal domain-like"/>
    <property type="match status" value="1"/>
</dbReference>
<dbReference type="OMA" id="PNNYSET"/>
<evidence type="ECO:0000313" key="22">
    <source>
        <dbReference type="RefSeq" id="XP_035665537.1"/>
    </source>
</evidence>
<keyword evidence="21" id="KW-1185">Reference proteome</keyword>
<dbReference type="SFLD" id="SFLDG00358">
    <property type="entry name" value="Main_(cytGST)"/>
    <property type="match status" value="1"/>
</dbReference>
<evidence type="ECO:0000256" key="15">
    <source>
        <dbReference type="ARBA" id="ARBA00080669"/>
    </source>
</evidence>
<dbReference type="InterPro" id="IPR036249">
    <property type="entry name" value="Thioredoxin-like_sf"/>
</dbReference>
<evidence type="ECO:0000256" key="6">
    <source>
        <dbReference type="ARBA" id="ARBA00012452"/>
    </source>
</evidence>
<evidence type="ECO:0000256" key="10">
    <source>
        <dbReference type="ARBA" id="ARBA00022878"/>
    </source>
</evidence>
<evidence type="ECO:0000256" key="2">
    <source>
        <dbReference type="ARBA" id="ARBA00001955"/>
    </source>
</evidence>
<evidence type="ECO:0000259" key="18">
    <source>
        <dbReference type="PROSITE" id="PS50404"/>
    </source>
</evidence>
<evidence type="ECO:0000256" key="14">
    <source>
        <dbReference type="ARBA" id="ARBA00068155"/>
    </source>
</evidence>
<feature type="domain" description="MADF" evidence="20">
    <location>
        <begin position="84"/>
        <end position="175"/>
    </location>
</feature>
<dbReference type="GO" id="GO:0005739">
    <property type="term" value="C:mitochondrion"/>
    <property type="evidence" value="ECO:0000318"/>
    <property type="project" value="GO_Central"/>
</dbReference>
<dbReference type="NCBIfam" id="TIGR01262">
    <property type="entry name" value="maiA"/>
    <property type="match status" value="1"/>
</dbReference>
<dbReference type="InterPro" id="IPR010987">
    <property type="entry name" value="Glutathione-S-Trfase_C-like"/>
</dbReference>
<dbReference type="FunFam" id="3.40.30.10:FF:000041">
    <property type="entry name" value="Maleylacetoacetate isomerase isoform 1"/>
    <property type="match status" value="1"/>
</dbReference>
<dbReference type="InterPro" id="IPR004045">
    <property type="entry name" value="Glutathione_S-Trfase_N"/>
</dbReference>
<evidence type="ECO:0000256" key="8">
    <source>
        <dbReference type="ARBA" id="ARBA00022490"/>
    </source>
</evidence>
<keyword evidence="11" id="KW-0585">Phenylalanine catabolism</keyword>
<dbReference type="Pfam" id="PF02798">
    <property type="entry name" value="GST_N"/>
    <property type="match status" value="1"/>
</dbReference>
<dbReference type="InterPro" id="IPR004046">
    <property type="entry name" value="GST_C"/>
</dbReference>
<evidence type="ECO:0000256" key="12">
    <source>
        <dbReference type="ARBA" id="ARBA00023235"/>
    </source>
</evidence>